<evidence type="ECO:0000313" key="3">
    <source>
        <dbReference type="RefSeq" id="XP_045552761.1"/>
    </source>
</evidence>
<gene>
    <name evidence="3" type="primary">LOC123727762</name>
</gene>
<dbReference type="PANTHER" id="PTHR23382">
    <property type="entry name" value="MALATE DEHYDROGENASE"/>
    <property type="match status" value="1"/>
</dbReference>
<keyword evidence="1" id="KW-0560">Oxidoreductase</keyword>
<dbReference type="InterPro" id="IPR010945">
    <property type="entry name" value="Malate_DH_type2"/>
</dbReference>
<dbReference type="SUPFAM" id="SSF56327">
    <property type="entry name" value="LDH C-terminal domain-like"/>
    <property type="match status" value="1"/>
</dbReference>
<organism evidence="2 3">
    <name type="scientific">Salmo salar</name>
    <name type="common">Atlantic salmon</name>
    <dbReference type="NCBI Taxonomy" id="8030"/>
    <lineage>
        <taxon>Eukaryota</taxon>
        <taxon>Metazoa</taxon>
        <taxon>Chordata</taxon>
        <taxon>Craniata</taxon>
        <taxon>Vertebrata</taxon>
        <taxon>Euteleostomi</taxon>
        <taxon>Actinopterygii</taxon>
        <taxon>Neopterygii</taxon>
        <taxon>Teleostei</taxon>
        <taxon>Protacanthopterygii</taxon>
        <taxon>Salmoniformes</taxon>
        <taxon>Salmonidae</taxon>
        <taxon>Salmoninae</taxon>
        <taxon>Salmo</taxon>
    </lineage>
</organism>
<name>A0ABM3D1S8_SALSA</name>
<evidence type="ECO:0000256" key="1">
    <source>
        <dbReference type="ARBA" id="ARBA00023002"/>
    </source>
</evidence>
<dbReference type="Proteomes" id="UP001652741">
    <property type="component" value="Chromosome ssa16"/>
</dbReference>
<protein>
    <submittedName>
        <fullName evidence="3">Malate dehydrogenase 1B</fullName>
    </submittedName>
</protein>
<evidence type="ECO:0000313" key="2">
    <source>
        <dbReference type="Proteomes" id="UP001652741"/>
    </source>
</evidence>
<accession>A0ABM3D1S8</accession>
<sequence length="181" mass="20050">MARGLVRARCKQHQGCGLDSCIIHSTYAEHVSLTVSVDSSLSCFGYKCLLNEHIIFKVRKVSERSQQYGSLIDERVHMNVAVIVAGDSLVNLKCSLLLESSPSVDSRRFVGMATQLEYEAKAHIAQKLSVKTADVTEVIVWGNISGSSHVDLQSATVFQYEEAIWGPSDFSQPVLEIIYDR</sequence>
<dbReference type="RefSeq" id="XP_045552761.1">
    <property type="nucleotide sequence ID" value="XM_045696805.1"/>
</dbReference>
<dbReference type="InterPro" id="IPR015955">
    <property type="entry name" value="Lactate_DH/Glyco_Ohase_4_C"/>
</dbReference>
<dbReference type="GeneID" id="123727762"/>
<reference evidence="3" key="1">
    <citation type="submission" date="2025-08" db="UniProtKB">
        <authorList>
            <consortium name="RefSeq"/>
        </authorList>
    </citation>
    <scope>IDENTIFICATION</scope>
</reference>
<proteinExistence type="predicted"/>
<keyword evidence="2" id="KW-1185">Reference proteome</keyword>
<dbReference type="Gene3D" id="3.90.110.10">
    <property type="entry name" value="Lactate dehydrogenase/glycoside hydrolase, family 4, C-terminal"/>
    <property type="match status" value="1"/>
</dbReference>